<keyword evidence="5" id="KW-0472">Membrane</keyword>
<feature type="compositionally biased region" description="Low complexity" evidence="4">
    <location>
        <begin position="63"/>
        <end position="73"/>
    </location>
</feature>
<keyword evidence="2" id="KW-0862">Zinc</keyword>
<dbReference type="Pfam" id="PF17123">
    <property type="entry name" value="zf-RING_11"/>
    <property type="match status" value="1"/>
</dbReference>
<dbReference type="PROSITE" id="PS50089">
    <property type="entry name" value="ZF_RING_2"/>
    <property type="match status" value="1"/>
</dbReference>
<keyword evidence="1 3" id="KW-0479">Metal-binding</keyword>
<dbReference type="AlphaFoldDB" id="A0A151IG55"/>
<evidence type="ECO:0000256" key="3">
    <source>
        <dbReference type="PROSITE-ProRule" id="PRU00175"/>
    </source>
</evidence>
<name>A0A151IG55_9HYME</name>
<keyword evidence="8" id="KW-1185">Reference proteome</keyword>
<keyword evidence="5" id="KW-1133">Transmembrane helix</keyword>
<dbReference type="Proteomes" id="UP000078542">
    <property type="component" value="Unassembled WGS sequence"/>
</dbReference>
<dbReference type="GO" id="GO:0008270">
    <property type="term" value="F:zinc ion binding"/>
    <property type="evidence" value="ECO:0007669"/>
    <property type="project" value="UniProtKB-KW"/>
</dbReference>
<protein>
    <recommendedName>
        <fullName evidence="6">RING-type domain-containing protein</fullName>
    </recommendedName>
</protein>
<reference evidence="7 8" key="1">
    <citation type="submission" date="2016-03" db="EMBL/GenBank/DDBJ databases">
        <title>Cyphomyrmex costatus WGS genome.</title>
        <authorList>
            <person name="Nygaard S."/>
            <person name="Hu H."/>
            <person name="Boomsma J."/>
            <person name="Zhang G."/>
        </authorList>
    </citation>
    <scope>NUCLEOTIDE SEQUENCE [LARGE SCALE GENOMIC DNA]</scope>
    <source>
        <strain evidence="7">MS0001</strain>
        <tissue evidence="7">Whole body</tissue>
    </source>
</reference>
<proteinExistence type="predicted"/>
<feature type="region of interest" description="Disordered" evidence="4">
    <location>
        <begin position="46"/>
        <end position="81"/>
    </location>
</feature>
<feature type="transmembrane region" description="Helical" evidence="5">
    <location>
        <begin position="6"/>
        <end position="24"/>
    </location>
</feature>
<dbReference type="InterPro" id="IPR001841">
    <property type="entry name" value="Znf_RING"/>
</dbReference>
<evidence type="ECO:0000256" key="1">
    <source>
        <dbReference type="ARBA" id="ARBA00022771"/>
    </source>
</evidence>
<sequence length="180" mass="20702">MTYPGLVLLVGVGVGIATFLYYVFTENNRTDGLSYSRNNRSSEDHYEDRSWSASSHPTENVLLSRRSSSNSLKSNKERRDLATSKDDINNCSICQYALVDSDVIQLHPCRHNFHKDCIIELTKYDPGVKSENILIRYKTFEACIKIYDYTCLCCRPFALIAEENLNPRYKNTHRILCDTV</sequence>
<organism evidence="7 8">
    <name type="scientific">Cyphomyrmex costatus</name>
    <dbReference type="NCBI Taxonomy" id="456900"/>
    <lineage>
        <taxon>Eukaryota</taxon>
        <taxon>Metazoa</taxon>
        <taxon>Ecdysozoa</taxon>
        <taxon>Arthropoda</taxon>
        <taxon>Hexapoda</taxon>
        <taxon>Insecta</taxon>
        <taxon>Pterygota</taxon>
        <taxon>Neoptera</taxon>
        <taxon>Endopterygota</taxon>
        <taxon>Hymenoptera</taxon>
        <taxon>Apocrita</taxon>
        <taxon>Aculeata</taxon>
        <taxon>Formicoidea</taxon>
        <taxon>Formicidae</taxon>
        <taxon>Myrmicinae</taxon>
        <taxon>Cyphomyrmex</taxon>
    </lineage>
</organism>
<gene>
    <name evidence="7" type="ORF">ALC62_09010</name>
</gene>
<keyword evidence="5" id="KW-0812">Transmembrane</keyword>
<dbReference type="Gene3D" id="3.30.40.10">
    <property type="entry name" value="Zinc/RING finger domain, C3HC4 (zinc finger)"/>
    <property type="match status" value="1"/>
</dbReference>
<evidence type="ECO:0000313" key="8">
    <source>
        <dbReference type="Proteomes" id="UP000078542"/>
    </source>
</evidence>
<dbReference type="CDD" id="cd16448">
    <property type="entry name" value="RING-H2"/>
    <property type="match status" value="1"/>
</dbReference>
<evidence type="ECO:0000256" key="5">
    <source>
        <dbReference type="SAM" id="Phobius"/>
    </source>
</evidence>
<feature type="domain" description="RING-type" evidence="6">
    <location>
        <begin position="91"/>
        <end position="155"/>
    </location>
</feature>
<evidence type="ECO:0000256" key="2">
    <source>
        <dbReference type="ARBA" id="ARBA00022833"/>
    </source>
</evidence>
<accession>A0A151IG55</accession>
<dbReference type="SUPFAM" id="SSF57850">
    <property type="entry name" value="RING/U-box"/>
    <property type="match status" value="1"/>
</dbReference>
<dbReference type="InterPro" id="IPR013083">
    <property type="entry name" value="Znf_RING/FYVE/PHD"/>
</dbReference>
<dbReference type="EMBL" id="KQ977739">
    <property type="protein sequence ID" value="KYN00215.1"/>
    <property type="molecule type" value="Genomic_DNA"/>
</dbReference>
<keyword evidence="1 3" id="KW-0863">Zinc-finger</keyword>
<evidence type="ECO:0000313" key="7">
    <source>
        <dbReference type="EMBL" id="KYN00215.1"/>
    </source>
</evidence>
<evidence type="ECO:0000256" key="4">
    <source>
        <dbReference type="SAM" id="MobiDB-lite"/>
    </source>
</evidence>
<evidence type="ECO:0000259" key="6">
    <source>
        <dbReference type="PROSITE" id="PS50089"/>
    </source>
</evidence>